<proteinExistence type="predicted"/>
<evidence type="ECO:0000313" key="3">
    <source>
        <dbReference type="Proteomes" id="UP000319424"/>
    </source>
</evidence>
<dbReference type="Proteomes" id="UP000319424">
    <property type="component" value="Unassembled WGS sequence"/>
</dbReference>
<keyword evidence="1" id="KW-0472">Membrane</keyword>
<dbReference type="EMBL" id="VJXW01000003">
    <property type="protein sequence ID" value="TRW28041.1"/>
    <property type="molecule type" value="Genomic_DNA"/>
</dbReference>
<comment type="caution">
    <text evidence="2">The sequence shown here is derived from an EMBL/GenBank/DDBJ whole genome shotgun (WGS) entry which is preliminary data.</text>
</comment>
<keyword evidence="1" id="KW-1133">Transmembrane helix</keyword>
<keyword evidence="1" id="KW-0812">Transmembrane</keyword>
<reference evidence="2 3" key="1">
    <citation type="submission" date="2019-07" db="EMBL/GenBank/DDBJ databases">
        <title>Criibacterium bergeronii gen. nov., sp. nov. isolated from human clinical samples.</title>
        <authorList>
            <person name="Maheux A.F."/>
            <person name="Boudreau D.K."/>
            <person name="Berube E."/>
            <person name="Brodeur S."/>
            <person name="Bernard K.A."/>
            <person name="Abed J.Y."/>
            <person name="Ducrey E."/>
            <person name="Guay E.F."/>
            <person name="Raymond F."/>
            <person name="Corbeil J."/>
            <person name="Domingo M.-C."/>
            <person name="Roy P.H."/>
            <person name="Boissinot M."/>
            <person name="Tocheva E.I."/>
            <person name="Omar R.F."/>
        </authorList>
    </citation>
    <scope>NUCLEOTIDE SEQUENCE [LARGE SCALE GENOMIC DNA]</scope>
    <source>
        <strain evidence="2 3">CCRI-24246</strain>
    </source>
</reference>
<evidence type="ECO:0000313" key="2">
    <source>
        <dbReference type="EMBL" id="TRW28041.1"/>
    </source>
</evidence>
<gene>
    <name evidence="2" type="ORF">FL857_03355</name>
</gene>
<organism evidence="2 3">
    <name type="scientific">Criibacterium bergeronii</name>
    <dbReference type="NCBI Taxonomy" id="1871336"/>
    <lineage>
        <taxon>Bacteria</taxon>
        <taxon>Bacillati</taxon>
        <taxon>Bacillota</taxon>
        <taxon>Clostridia</taxon>
        <taxon>Peptostreptococcales</taxon>
        <taxon>Filifactoraceae</taxon>
        <taxon>Criibacterium</taxon>
    </lineage>
</organism>
<evidence type="ECO:0000256" key="1">
    <source>
        <dbReference type="SAM" id="Phobius"/>
    </source>
</evidence>
<protein>
    <submittedName>
        <fullName evidence="2">Uncharacterized protein</fullName>
    </submittedName>
</protein>
<dbReference type="RefSeq" id="WP_144015718.1">
    <property type="nucleotide sequence ID" value="NZ_VJXW01000003.1"/>
</dbReference>
<sequence>MKKNLIHGYCYAKTILNIAIQKIADNKGEDPDGGGLKWLISLGVAVGVLALIFAFLKGFMPTFLEEIFNKVRTFFA</sequence>
<name>A0A552VC45_9FIRM</name>
<accession>A0A552VC45</accession>
<dbReference type="AlphaFoldDB" id="A0A552VC45"/>
<feature type="transmembrane region" description="Helical" evidence="1">
    <location>
        <begin position="38"/>
        <end position="56"/>
    </location>
</feature>